<dbReference type="Pfam" id="PF14522">
    <property type="entry name" value="Cytochrome_C7"/>
    <property type="match status" value="1"/>
</dbReference>
<dbReference type="AlphaFoldDB" id="A0A1X7A4T1"/>
<evidence type="ECO:0000313" key="3">
    <source>
        <dbReference type="EMBL" id="SLN70278.1"/>
    </source>
</evidence>
<evidence type="ECO:0000313" key="4">
    <source>
        <dbReference type="Proteomes" id="UP000193495"/>
    </source>
</evidence>
<dbReference type="Gene3D" id="3.90.10.10">
    <property type="entry name" value="Cytochrome C3"/>
    <property type="match status" value="5"/>
</dbReference>
<sequence>MYLVSSITLRAVRQVLAGVFLLLMPTPSLAQSLLERLVMPGDLIEGHAELEDDCSNCHVSFSEEGESELCLDCHELVDRDIAERRGFHGRRQEVLEQECRYCHTDHDGRDADIVQLDTETFDHTDTDFMLEGAHAILPCASCHADEAKFRDAPNDCVGCHEEDQPHQGRLGTDCAACHEETGWAELKPFDHSETGFALAGAHAEVTCTSCHVGEVYEGLPTDCIGCHQIQDVHAGRFGEECDTCHVVEAWTEVRFEHDRDTEFSLVGAHEDAACEACHATNAFAEDLATDCFGCHEADDAHEGQLGEACDTCHAPAGWAVDVAFDHDITRFPLLGLHTLVPCEGCHLDPAFRSAEPSCASCHQDDDIHEGSLSDQCETCHNPNGWEFWTFDHDTETDFALTGAHQGVSCGSCHTQAAAASLAISQDCVLCHAEDDVHDGRFGKNCSSCHDTQSFEDARLR</sequence>
<gene>
    <name evidence="2" type="ORF">CLV79_11623</name>
    <name evidence="3" type="ORF">LOS8367_03538</name>
</gene>
<dbReference type="Proteomes" id="UP000240624">
    <property type="component" value="Unassembled WGS sequence"/>
</dbReference>
<evidence type="ECO:0000259" key="1">
    <source>
        <dbReference type="Pfam" id="PF14522"/>
    </source>
</evidence>
<dbReference type="EMBL" id="PYGB01000016">
    <property type="protein sequence ID" value="PSK81369.1"/>
    <property type="molecule type" value="Genomic_DNA"/>
</dbReference>
<feature type="domain" description="Cytochrome c7-like" evidence="1">
    <location>
        <begin position="367"/>
        <end position="431"/>
    </location>
</feature>
<dbReference type="EMBL" id="FWFY01000018">
    <property type="protein sequence ID" value="SLN70278.1"/>
    <property type="molecule type" value="Genomic_DNA"/>
</dbReference>
<name>A0A1X7A4T1_9RHOB</name>
<dbReference type="SUPFAM" id="SSF48695">
    <property type="entry name" value="Multiheme cytochromes"/>
    <property type="match status" value="2"/>
</dbReference>
<reference evidence="2 5" key="2">
    <citation type="submission" date="2018-03" db="EMBL/GenBank/DDBJ databases">
        <title>Genomic Encyclopedia of Archaeal and Bacterial Type Strains, Phase II (KMG-II): from individual species to whole genera.</title>
        <authorList>
            <person name="Goeker M."/>
        </authorList>
    </citation>
    <scope>NUCLEOTIDE SEQUENCE [LARGE SCALE GENOMIC DNA]</scope>
    <source>
        <strain evidence="2 5">DSM 29956</strain>
    </source>
</reference>
<reference evidence="3 4" key="1">
    <citation type="submission" date="2017-03" db="EMBL/GenBank/DDBJ databases">
        <authorList>
            <person name="Afonso C.L."/>
            <person name="Miller P.J."/>
            <person name="Scott M.A."/>
            <person name="Spackman E."/>
            <person name="Goraichik I."/>
            <person name="Dimitrov K.M."/>
            <person name="Suarez D.L."/>
            <person name="Swayne D.E."/>
        </authorList>
    </citation>
    <scope>NUCLEOTIDE SEQUENCE [LARGE SCALE GENOMIC DNA]</scope>
    <source>
        <strain evidence="3 4">CECT 8367</strain>
    </source>
</reference>
<proteinExistence type="predicted"/>
<evidence type="ECO:0000313" key="2">
    <source>
        <dbReference type="EMBL" id="PSK81369.1"/>
    </source>
</evidence>
<keyword evidence="5" id="KW-1185">Reference proteome</keyword>
<organism evidence="3 4">
    <name type="scientific">Limimaricola soesokkakensis</name>
    <dbReference type="NCBI Taxonomy" id="1343159"/>
    <lineage>
        <taxon>Bacteria</taxon>
        <taxon>Pseudomonadati</taxon>
        <taxon>Pseudomonadota</taxon>
        <taxon>Alphaproteobacteria</taxon>
        <taxon>Rhodobacterales</taxon>
        <taxon>Paracoccaceae</taxon>
        <taxon>Limimaricola</taxon>
    </lineage>
</organism>
<dbReference type="Proteomes" id="UP000193495">
    <property type="component" value="Unassembled WGS sequence"/>
</dbReference>
<dbReference type="InterPro" id="IPR036280">
    <property type="entry name" value="Multihaem_cyt_sf"/>
</dbReference>
<dbReference type="InterPro" id="IPR029467">
    <property type="entry name" value="Cyt_c7-like"/>
</dbReference>
<protein>
    <submittedName>
        <fullName evidence="3">Class III cytochrome C family protein</fullName>
    </submittedName>
</protein>
<accession>A0A1X7A4T1</accession>
<evidence type="ECO:0000313" key="5">
    <source>
        <dbReference type="Proteomes" id="UP000240624"/>
    </source>
</evidence>